<dbReference type="SUPFAM" id="SSF56235">
    <property type="entry name" value="N-terminal nucleophile aminohydrolases (Ntn hydrolases)"/>
    <property type="match status" value="1"/>
</dbReference>
<evidence type="ECO:0000256" key="1">
    <source>
        <dbReference type="PIRSR" id="PIRSR600246-1"/>
    </source>
</evidence>
<organism evidence="5 6">
    <name type="scientific">Asticcacaulis benevestitus DSM 16100 = ATCC BAA-896</name>
    <dbReference type="NCBI Taxonomy" id="1121022"/>
    <lineage>
        <taxon>Bacteria</taxon>
        <taxon>Pseudomonadati</taxon>
        <taxon>Pseudomonadota</taxon>
        <taxon>Alphaproteobacteria</taxon>
        <taxon>Caulobacterales</taxon>
        <taxon>Caulobacteraceae</taxon>
        <taxon>Asticcacaulis</taxon>
    </lineage>
</organism>
<feature type="binding site" evidence="2">
    <location>
        <begin position="224"/>
        <end position="227"/>
    </location>
    <ligand>
        <name>substrate</name>
    </ligand>
</feature>
<dbReference type="Gene3D" id="3.60.20.30">
    <property type="entry name" value="(Glycosyl)asparaginase"/>
    <property type="match status" value="1"/>
</dbReference>
<proteinExistence type="predicted"/>
<dbReference type="FunFam" id="3.60.20.30:FF:000005">
    <property type="entry name" value="N(4)-(Beta-N-acetylglucosaminyl)-L-asparaginase"/>
    <property type="match status" value="1"/>
</dbReference>
<dbReference type="InterPro" id="IPR006311">
    <property type="entry name" value="TAT_signal"/>
</dbReference>
<dbReference type="GO" id="GO:0005737">
    <property type="term" value="C:cytoplasm"/>
    <property type="evidence" value="ECO:0007669"/>
    <property type="project" value="TreeGrafter"/>
</dbReference>
<dbReference type="OrthoDB" id="9780217at2"/>
<evidence type="ECO:0000313" key="6">
    <source>
        <dbReference type="Proteomes" id="UP000017837"/>
    </source>
</evidence>
<dbReference type="MEROPS" id="T02.007"/>
<dbReference type="PANTHER" id="PTHR10188">
    <property type="entry name" value="L-ASPARAGINASE"/>
    <property type="match status" value="1"/>
</dbReference>
<feature type="site" description="Cleavage; by autolysis" evidence="3">
    <location>
        <begin position="195"/>
        <end position="196"/>
    </location>
</feature>
<dbReference type="Proteomes" id="UP000017837">
    <property type="component" value="Unassembled WGS sequence"/>
</dbReference>
<feature type="active site" description="Nucleophile" evidence="1">
    <location>
        <position position="196"/>
    </location>
</feature>
<reference evidence="5 6" key="1">
    <citation type="journal article" date="2014" name="Nature">
        <title>Sequential evolution of bacterial morphology by co-option of a developmental regulator.</title>
        <authorList>
            <person name="Jiang C."/>
            <person name="Brown P.J."/>
            <person name="Ducret A."/>
            <person name="Brun Y.V."/>
        </authorList>
    </citation>
    <scope>NUCLEOTIDE SEQUENCE [LARGE SCALE GENOMIC DNA]</scope>
    <source>
        <strain evidence="5 6">DSM 16100</strain>
    </source>
</reference>
<sequence>MTHRRDFFKTTLAVSSLLGIAGTASAASSSKPIVVSTWDFGVAANQAAWEVIKTGGHALDAVEAGARIPEVDMKNHSVGRAGYPDRDGHVSLDASIMDERWRCGAVAALEHIAHPISVARRVMEKTPHVLLVGAGALQFAIEQGFQPEELLTPESEAAWKDWLKEARYAPVANSEMSTYGHAPGSVVPGDVHNHDTLGILALDAQGRLSGACTTSGMAWKLRGRVGDSPIIGAGLYVDGEIGAATSTGVGEEVIRNAGSFLVVELMRQGRTPQQACEEAVMRIVKRRPEAVKTLQVGFLALNTKGDVGAFAIQKGFVYAQCDAAKTDLVVPAKSVFG</sequence>
<dbReference type="RefSeq" id="WP_018082552.1">
    <property type="nucleotide sequence ID" value="NZ_AQWM01000015.1"/>
</dbReference>
<dbReference type="InterPro" id="IPR029055">
    <property type="entry name" value="Ntn_hydrolases_N"/>
</dbReference>
<dbReference type="eggNOG" id="COG1446">
    <property type="taxonomic scope" value="Bacteria"/>
</dbReference>
<keyword evidence="4" id="KW-0732">Signal</keyword>
<dbReference type="AlphaFoldDB" id="V4PFD2"/>
<evidence type="ECO:0008006" key="7">
    <source>
        <dbReference type="Google" id="ProtNLM"/>
    </source>
</evidence>
<accession>V4PFD2</accession>
<dbReference type="InterPro" id="IPR000246">
    <property type="entry name" value="Peptidase_T2"/>
</dbReference>
<comment type="caution">
    <text evidence="5">The sequence shown here is derived from an EMBL/GenBank/DDBJ whole genome shotgun (WGS) entry which is preliminary data.</text>
</comment>
<evidence type="ECO:0000313" key="5">
    <source>
        <dbReference type="EMBL" id="ESQ92652.1"/>
    </source>
</evidence>
<feature type="chain" id="PRO_5004727068" description="N(4)-(Beta-N-acetylglucosaminyl)-L-asparaginase" evidence="4">
    <location>
        <begin position="27"/>
        <end position="337"/>
    </location>
</feature>
<feature type="signal peptide" evidence="4">
    <location>
        <begin position="1"/>
        <end position="26"/>
    </location>
</feature>
<gene>
    <name evidence="5" type="ORF">ABENE_07480</name>
</gene>
<keyword evidence="6" id="KW-1185">Reference proteome</keyword>
<dbReference type="EMBL" id="AWGB01000011">
    <property type="protein sequence ID" value="ESQ92652.1"/>
    <property type="molecule type" value="Genomic_DNA"/>
</dbReference>
<evidence type="ECO:0000256" key="2">
    <source>
        <dbReference type="PIRSR" id="PIRSR600246-2"/>
    </source>
</evidence>
<feature type="binding site" evidence="2">
    <location>
        <begin position="247"/>
        <end position="250"/>
    </location>
    <ligand>
        <name>substrate</name>
    </ligand>
</feature>
<dbReference type="STRING" id="1121022.GCA_000376105_02886"/>
<protein>
    <recommendedName>
        <fullName evidence="7">N(4)-(Beta-N-acetylglucosaminyl)-L-asparaginase</fullName>
    </recommendedName>
</protein>
<dbReference type="Pfam" id="PF01112">
    <property type="entry name" value="Asparaginase_2"/>
    <property type="match status" value="1"/>
</dbReference>
<evidence type="ECO:0000256" key="3">
    <source>
        <dbReference type="PIRSR" id="PIRSR600246-3"/>
    </source>
</evidence>
<dbReference type="CDD" id="cd04513">
    <property type="entry name" value="Glycosylasparaginase"/>
    <property type="match status" value="1"/>
</dbReference>
<dbReference type="PATRIC" id="fig|1121022.4.peg.1498"/>
<dbReference type="GO" id="GO:0016811">
    <property type="term" value="F:hydrolase activity, acting on carbon-nitrogen (but not peptide) bonds, in linear amides"/>
    <property type="evidence" value="ECO:0007669"/>
    <property type="project" value="UniProtKB-ARBA"/>
</dbReference>
<dbReference type="PROSITE" id="PS51318">
    <property type="entry name" value="TAT"/>
    <property type="match status" value="1"/>
</dbReference>
<dbReference type="PANTHER" id="PTHR10188:SF6">
    <property type="entry name" value="N(4)-(BETA-N-ACETYLGLUCOSAMINYL)-L-ASPARAGINASE"/>
    <property type="match status" value="1"/>
</dbReference>
<evidence type="ECO:0000256" key="4">
    <source>
        <dbReference type="SAM" id="SignalP"/>
    </source>
</evidence>
<name>V4PFD2_9CAUL</name>